<protein>
    <submittedName>
        <fullName evidence="2">Uncharacterized protein</fullName>
    </submittedName>
</protein>
<dbReference type="STRING" id="456900.A0A151II30"/>
<dbReference type="PANTHER" id="PTHR47331:SF5">
    <property type="entry name" value="RIBONUCLEASE H"/>
    <property type="match status" value="1"/>
</dbReference>
<evidence type="ECO:0000313" key="2">
    <source>
        <dbReference type="EMBL" id="KYN02131.1"/>
    </source>
</evidence>
<dbReference type="InterPro" id="IPR043502">
    <property type="entry name" value="DNA/RNA_pol_sf"/>
</dbReference>
<evidence type="ECO:0000256" key="1">
    <source>
        <dbReference type="SAM" id="MobiDB-lite"/>
    </source>
</evidence>
<dbReference type="Pfam" id="PF03564">
    <property type="entry name" value="DUF1759"/>
    <property type="match status" value="1"/>
</dbReference>
<organism evidence="2 3">
    <name type="scientific">Cyphomyrmex costatus</name>
    <dbReference type="NCBI Taxonomy" id="456900"/>
    <lineage>
        <taxon>Eukaryota</taxon>
        <taxon>Metazoa</taxon>
        <taxon>Ecdysozoa</taxon>
        <taxon>Arthropoda</taxon>
        <taxon>Hexapoda</taxon>
        <taxon>Insecta</taxon>
        <taxon>Pterygota</taxon>
        <taxon>Neoptera</taxon>
        <taxon>Endopterygota</taxon>
        <taxon>Hymenoptera</taxon>
        <taxon>Apocrita</taxon>
        <taxon>Aculeata</taxon>
        <taxon>Formicoidea</taxon>
        <taxon>Formicidae</taxon>
        <taxon>Myrmicinae</taxon>
        <taxon>Cyphomyrmex</taxon>
    </lineage>
</organism>
<dbReference type="GO" id="GO:0071897">
    <property type="term" value="P:DNA biosynthetic process"/>
    <property type="evidence" value="ECO:0007669"/>
    <property type="project" value="UniProtKB-ARBA"/>
</dbReference>
<keyword evidence="3" id="KW-1185">Reference proteome</keyword>
<dbReference type="AlphaFoldDB" id="A0A151II30"/>
<dbReference type="SUPFAM" id="SSF56672">
    <property type="entry name" value="DNA/RNA polymerases"/>
    <property type="match status" value="1"/>
</dbReference>
<dbReference type="InterPro" id="IPR043128">
    <property type="entry name" value="Rev_trsase/Diguanyl_cyclase"/>
</dbReference>
<dbReference type="Gene3D" id="3.30.70.270">
    <property type="match status" value="1"/>
</dbReference>
<reference evidence="2 3" key="1">
    <citation type="submission" date="2016-03" db="EMBL/GenBank/DDBJ databases">
        <title>Cyphomyrmex costatus WGS genome.</title>
        <authorList>
            <person name="Nygaard S."/>
            <person name="Hu H."/>
            <person name="Boomsma J."/>
            <person name="Zhang G."/>
        </authorList>
    </citation>
    <scope>NUCLEOTIDE SEQUENCE [LARGE SCALE GENOMIC DNA]</scope>
    <source>
        <strain evidence="2">MS0001</strain>
        <tissue evidence="2">Whole body</tissue>
    </source>
</reference>
<sequence>MLIEQRHRIDQPINAVQNLHQAGESTPLTQGVISVNDSLKLPRITLPTFSGKYDEWTAFRNLYHSMIHQNALLPDVQKMQYLVSALKGEAHDVLSSLEPSSENYMEAWQMLIERKLLDTVLKHMLALKALKRPIEHWDDLMRHIVTSRLDQTTSREWETTIKRDSIPTFNQLIAFLTQCCRALEASSRDQCSSVAKVSSEKSSQNKGIAAHATTIKNSCLYCHQENHGIYKCKDFLALQVDQRLKEVKARRMCLNCLKSASHQAKECSAEECRKCSKRHNTLLHFDRTNKDESNASSKPIESDTGKVIEPASTSCTSVSRAKQVLLATALINVQNSKGEMKSVRALLDNGSQSCFITSGCCRELGLKQRSIRVPVFGLAQQLTQVRNSVRITMQSRTTRFNRTLDCLVVEKITQDLPDNMVDRNCLQIPKNAPLADPQFDKPSSIDMLLGAEIFFDLLTVGIVKSAGNQPAWQNTHLGWIVSGSCAGSNQPSARSVCKVTITDPLNSTLMKFWQIESCDRKDTRTPEERSCEDHFMKTHKRDQDGRFIVSLPFRESIMKHLGNSRKTAVQNFKDLERRLMRDPQLKKEYSKFLHEYLELGHMRELPEPVDDSKQHFYMPHHCVMKASSTTTRLRVVFNASSKSSTGISLNNALMVGPVLQQDVVSILLRFRTYKYVMTSDIEKMYRQIRVDTEQTSLQRIVWREDPSENIKVYELLTLTYGTAPASFIATKVIQRLAVLEAHKFPKGAAIASRDFYVDDFISGANTFAEAREIRDQVSALLKTGGFKLRKWASNNSSLLDEARYQTISYASWTNLDQPEH</sequence>
<name>A0A151II30_9HYME</name>
<proteinExistence type="predicted"/>
<evidence type="ECO:0000313" key="3">
    <source>
        <dbReference type="Proteomes" id="UP000078542"/>
    </source>
</evidence>
<dbReference type="Proteomes" id="UP000078542">
    <property type="component" value="Unassembled WGS sequence"/>
</dbReference>
<feature type="region of interest" description="Disordered" evidence="1">
    <location>
        <begin position="286"/>
        <end position="306"/>
    </location>
</feature>
<dbReference type="Gene3D" id="3.10.10.10">
    <property type="entry name" value="HIV Type 1 Reverse Transcriptase, subunit A, domain 1"/>
    <property type="match status" value="1"/>
</dbReference>
<dbReference type="InterPro" id="IPR005312">
    <property type="entry name" value="DUF1759"/>
</dbReference>
<dbReference type="PANTHER" id="PTHR47331">
    <property type="entry name" value="PHD-TYPE DOMAIN-CONTAINING PROTEIN"/>
    <property type="match status" value="1"/>
</dbReference>
<dbReference type="EMBL" id="KQ977526">
    <property type="protein sequence ID" value="KYN02131.1"/>
    <property type="molecule type" value="Genomic_DNA"/>
</dbReference>
<accession>A0A151II30</accession>
<gene>
    <name evidence="2" type="ORF">ALC62_07059</name>
</gene>